<dbReference type="AlphaFoldDB" id="A0AAD2Q3Y7"/>
<dbReference type="Proteomes" id="UP001295794">
    <property type="component" value="Unassembled WGS sequence"/>
</dbReference>
<evidence type="ECO:0000313" key="4">
    <source>
        <dbReference type="Proteomes" id="UP001295794"/>
    </source>
</evidence>
<feature type="region of interest" description="Disordered" evidence="1">
    <location>
        <begin position="57"/>
        <end position="76"/>
    </location>
</feature>
<comment type="caution">
    <text evidence="3">The sequence shown here is derived from an EMBL/GenBank/DDBJ whole genome shotgun (WGS) entry which is preliminary data.</text>
</comment>
<protein>
    <submittedName>
        <fullName evidence="3">Uncharacterized protein</fullName>
    </submittedName>
</protein>
<name>A0AAD2Q3Y7_9AGAR</name>
<evidence type="ECO:0000313" key="2">
    <source>
        <dbReference type="EMBL" id="CAK5268059.1"/>
    </source>
</evidence>
<sequence length="76" mass="8578">KTRPQCYHSRVVALYIHPTHPRIHHDRRSLIPHWQTSADLADGFSTSQATPNLERKSVSNHFAGEKSVPQPSAVPE</sequence>
<evidence type="ECO:0000313" key="3">
    <source>
        <dbReference type="EMBL" id="CAK5273536.1"/>
    </source>
</evidence>
<evidence type="ECO:0000256" key="1">
    <source>
        <dbReference type="SAM" id="MobiDB-lite"/>
    </source>
</evidence>
<organism evidence="3 4">
    <name type="scientific">Mycena citricolor</name>
    <dbReference type="NCBI Taxonomy" id="2018698"/>
    <lineage>
        <taxon>Eukaryota</taxon>
        <taxon>Fungi</taxon>
        <taxon>Dikarya</taxon>
        <taxon>Basidiomycota</taxon>
        <taxon>Agaricomycotina</taxon>
        <taxon>Agaricomycetes</taxon>
        <taxon>Agaricomycetidae</taxon>
        <taxon>Agaricales</taxon>
        <taxon>Marasmiineae</taxon>
        <taxon>Mycenaceae</taxon>
        <taxon>Mycena</taxon>
    </lineage>
</organism>
<dbReference type="EMBL" id="CAVNYO010000397">
    <property type="protein sequence ID" value="CAK5273536.1"/>
    <property type="molecule type" value="Genomic_DNA"/>
</dbReference>
<keyword evidence="4" id="KW-1185">Reference proteome</keyword>
<reference evidence="3" key="1">
    <citation type="submission" date="2023-11" db="EMBL/GenBank/DDBJ databases">
        <authorList>
            <person name="De Vega J J."/>
            <person name="De Vega J J."/>
        </authorList>
    </citation>
    <scope>NUCLEOTIDE SEQUENCE</scope>
</reference>
<dbReference type="EMBL" id="CAVNYO010000137">
    <property type="protein sequence ID" value="CAK5268059.1"/>
    <property type="molecule type" value="Genomic_DNA"/>
</dbReference>
<feature type="non-terminal residue" evidence="3">
    <location>
        <position position="1"/>
    </location>
</feature>
<gene>
    <name evidence="2" type="ORF">MYCIT1_LOCUS11079</name>
    <name evidence="3" type="ORF">MYCIT1_LOCUS20064</name>
</gene>
<proteinExistence type="predicted"/>
<accession>A0AAD2Q3Y7</accession>